<proteinExistence type="inferred from homology"/>
<accession>A0ABW1EFH9</accession>
<feature type="domain" description="Thioesterase" evidence="3">
    <location>
        <begin position="17"/>
        <end position="98"/>
    </location>
</feature>
<dbReference type="EC" id="3.1.2.-" evidence="4"/>
<dbReference type="RefSeq" id="WP_263338945.1">
    <property type="nucleotide sequence ID" value="NZ_JAGSYH010000005.1"/>
</dbReference>
<dbReference type="PANTHER" id="PTHR31793">
    <property type="entry name" value="4-HYDROXYBENZOYL-COA THIOESTERASE FAMILY MEMBER"/>
    <property type="match status" value="1"/>
</dbReference>
<dbReference type="InterPro" id="IPR029069">
    <property type="entry name" value="HotDog_dom_sf"/>
</dbReference>
<comment type="caution">
    <text evidence="4">The sequence shown here is derived from an EMBL/GenBank/DDBJ whole genome shotgun (WGS) entry which is preliminary data.</text>
</comment>
<dbReference type="InterPro" id="IPR006683">
    <property type="entry name" value="Thioestr_dom"/>
</dbReference>
<dbReference type="PANTHER" id="PTHR31793:SF27">
    <property type="entry name" value="NOVEL THIOESTERASE SUPERFAMILY DOMAIN AND SAPOSIN A-TYPE DOMAIN CONTAINING PROTEIN (0610012H03RIK)"/>
    <property type="match status" value="1"/>
</dbReference>
<reference evidence="5" key="1">
    <citation type="journal article" date="2019" name="Int. J. Syst. Evol. Microbiol.">
        <title>The Global Catalogue of Microorganisms (GCM) 10K type strain sequencing project: providing services to taxonomists for standard genome sequencing and annotation.</title>
        <authorList>
            <consortium name="The Broad Institute Genomics Platform"/>
            <consortium name="The Broad Institute Genome Sequencing Center for Infectious Disease"/>
            <person name="Wu L."/>
            <person name="Ma J."/>
        </authorList>
    </citation>
    <scope>NUCLEOTIDE SEQUENCE [LARGE SCALE GENOMIC DNA]</scope>
    <source>
        <strain evidence="5">JCM 4087</strain>
    </source>
</reference>
<dbReference type="PIRSF" id="PIRSF003230">
    <property type="entry name" value="YbgC"/>
    <property type="match status" value="1"/>
</dbReference>
<dbReference type="InterPro" id="IPR050563">
    <property type="entry name" value="4-hydroxybenzoyl-CoA_TE"/>
</dbReference>
<dbReference type="InterPro" id="IPR006684">
    <property type="entry name" value="YbgC/YbaW"/>
</dbReference>
<gene>
    <name evidence="4" type="ORF">ACFPT7_11225</name>
</gene>
<evidence type="ECO:0000259" key="3">
    <source>
        <dbReference type="Pfam" id="PF03061"/>
    </source>
</evidence>
<dbReference type="Gene3D" id="3.10.129.10">
    <property type="entry name" value="Hotdog Thioesterase"/>
    <property type="match status" value="1"/>
</dbReference>
<evidence type="ECO:0000313" key="4">
    <source>
        <dbReference type="EMBL" id="MFC5862865.1"/>
    </source>
</evidence>
<dbReference type="Pfam" id="PF03061">
    <property type="entry name" value="4HBT"/>
    <property type="match status" value="1"/>
</dbReference>
<dbReference type="EMBL" id="JBHSPH010000003">
    <property type="protein sequence ID" value="MFC5862865.1"/>
    <property type="molecule type" value="Genomic_DNA"/>
</dbReference>
<name>A0ABW1EFH9_9BACT</name>
<dbReference type="SUPFAM" id="SSF54637">
    <property type="entry name" value="Thioesterase/thiol ester dehydrase-isomerase"/>
    <property type="match status" value="1"/>
</dbReference>
<evidence type="ECO:0000256" key="2">
    <source>
        <dbReference type="ARBA" id="ARBA00022801"/>
    </source>
</evidence>
<keyword evidence="5" id="KW-1185">Reference proteome</keyword>
<protein>
    <submittedName>
        <fullName evidence="4">Acyl-CoA thioesterase</fullName>
        <ecNumber evidence="4">3.1.2.-</ecNumber>
    </submittedName>
</protein>
<dbReference type="NCBIfam" id="TIGR00051">
    <property type="entry name" value="YbgC/FadM family acyl-CoA thioesterase"/>
    <property type="match status" value="1"/>
</dbReference>
<dbReference type="GO" id="GO:0016787">
    <property type="term" value="F:hydrolase activity"/>
    <property type="evidence" value="ECO:0007669"/>
    <property type="project" value="UniProtKB-KW"/>
</dbReference>
<evidence type="ECO:0000256" key="1">
    <source>
        <dbReference type="ARBA" id="ARBA00005953"/>
    </source>
</evidence>
<comment type="similarity">
    <text evidence="1">Belongs to the 4-hydroxybenzoyl-CoA thioesterase family.</text>
</comment>
<dbReference type="Proteomes" id="UP001596091">
    <property type="component" value="Unassembled WGS sequence"/>
</dbReference>
<organism evidence="4 5">
    <name type="scientific">Acidicapsa dinghuensis</name>
    <dbReference type="NCBI Taxonomy" id="2218256"/>
    <lineage>
        <taxon>Bacteria</taxon>
        <taxon>Pseudomonadati</taxon>
        <taxon>Acidobacteriota</taxon>
        <taxon>Terriglobia</taxon>
        <taxon>Terriglobales</taxon>
        <taxon>Acidobacteriaceae</taxon>
        <taxon>Acidicapsa</taxon>
    </lineage>
</organism>
<dbReference type="CDD" id="cd00586">
    <property type="entry name" value="4HBT"/>
    <property type="match status" value="1"/>
</dbReference>
<sequence>MPIVSEQRVRYAETDQMNVVYYANYLVWFEIGRVELLRALGFDYKQMEDEYDCILPVVEASCRYRSPARYDDLVQIEADPTLLKNSVLKFAYRLSRKEADGSATLLAEGETVHVVCTHSMQRCPMPRQYEQAIRDAMQAAKLDRTEKQDETQEPTLQS</sequence>
<keyword evidence="2 4" id="KW-0378">Hydrolase</keyword>
<evidence type="ECO:0000313" key="5">
    <source>
        <dbReference type="Proteomes" id="UP001596091"/>
    </source>
</evidence>